<evidence type="ECO:0000256" key="9">
    <source>
        <dbReference type="SAM" id="MobiDB-lite"/>
    </source>
</evidence>
<comment type="similarity">
    <text evidence="2">Belongs to the AP endonuclease 2 family.</text>
</comment>
<dbReference type="EMBL" id="JAGHQM010000090">
    <property type="protein sequence ID" value="KAH0565484.1"/>
    <property type="molecule type" value="Genomic_DNA"/>
</dbReference>
<dbReference type="InterPro" id="IPR018246">
    <property type="entry name" value="AP_endonuc_F2_Zn_BS"/>
</dbReference>
<dbReference type="GO" id="GO:0003906">
    <property type="term" value="F:DNA-(apurinic or apyrimidinic site) endonuclease activity"/>
    <property type="evidence" value="ECO:0007669"/>
    <property type="project" value="TreeGrafter"/>
</dbReference>
<dbReference type="GO" id="GO:0006284">
    <property type="term" value="P:base-excision repair"/>
    <property type="evidence" value="ECO:0007669"/>
    <property type="project" value="TreeGrafter"/>
</dbReference>
<dbReference type="InterPro" id="IPR001719">
    <property type="entry name" value="AP_endonuc_2"/>
</dbReference>
<comment type="cofactor">
    <cofactor evidence="1">
        <name>Zn(2+)</name>
        <dbReference type="ChEBI" id="CHEBI:29105"/>
    </cofactor>
</comment>
<dbReference type="GO" id="GO:0003677">
    <property type="term" value="F:DNA binding"/>
    <property type="evidence" value="ECO:0007669"/>
    <property type="project" value="InterPro"/>
</dbReference>
<feature type="region of interest" description="Disordered" evidence="9">
    <location>
        <begin position="461"/>
        <end position="524"/>
    </location>
</feature>
<feature type="compositionally biased region" description="Basic residues" evidence="9">
    <location>
        <begin position="491"/>
        <end position="501"/>
    </location>
</feature>
<dbReference type="PANTHER" id="PTHR21445:SF0">
    <property type="entry name" value="APURINIC-APYRIMIDINIC ENDONUCLEASE"/>
    <property type="match status" value="1"/>
</dbReference>
<dbReference type="Gene3D" id="3.20.20.150">
    <property type="entry name" value="Divalent-metal-dependent TIM barrel enzymes"/>
    <property type="match status" value="1"/>
</dbReference>
<keyword evidence="12" id="KW-1185">Reference proteome</keyword>
<gene>
    <name evidence="11" type="ORF">GP486_001125</name>
</gene>
<evidence type="ECO:0000256" key="1">
    <source>
        <dbReference type="ARBA" id="ARBA00001947"/>
    </source>
</evidence>
<dbReference type="PROSITE" id="PS51432">
    <property type="entry name" value="AP_NUCLEASE_F2_4"/>
    <property type="match status" value="1"/>
</dbReference>
<feature type="compositionally biased region" description="Basic and acidic residues" evidence="9">
    <location>
        <begin position="472"/>
        <end position="490"/>
    </location>
</feature>
<dbReference type="Proteomes" id="UP000750711">
    <property type="component" value="Unassembled WGS sequence"/>
</dbReference>
<keyword evidence="7" id="KW-0862">Zinc</keyword>
<dbReference type="InterPro" id="IPR036237">
    <property type="entry name" value="Xyl_isomerase-like_sf"/>
</dbReference>
<keyword evidence="4" id="KW-0479">Metal-binding</keyword>
<dbReference type="SMART" id="SM00518">
    <property type="entry name" value="AP2Ec"/>
    <property type="match status" value="1"/>
</dbReference>
<evidence type="ECO:0000313" key="12">
    <source>
        <dbReference type="Proteomes" id="UP000750711"/>
    </source>
</evidence>
<dbReference type="Pfam" id="PF01261">
    <property type="entry name" value="AP_endonuc_2"/>
    <property type="match status" value="1"/>
</dbReference>
<comment type="caution">
    <text evidence="11">The sequence shown here is derived from an EMBL/GenBank/DDBJ whole genome shotgun (WGS) entry which is preliminary data.</text>
</comment>
<dbReference type="CDD" id="cd00019">
    <property type="entry name" value="AP2Ec"/>
    <property type="match status" value="1"/>
</dbReference>
<evidence type="ECO:0000313" key="11">
    <source>
        <dbReference type="EMBL" id="KAH0565484.1"/>
    </source>
</evidence>
<dbReference type="PROSITE" id="PS00731">
    <property type="entry name" value="AP_NUCLEASE_F2_3"/>
    <property type="match status" value="1"/>
</dbReference>
<sequence>MSSELAIDSESSTNTAARRGAVTTRSTLARRAAIGDHALKGRGRKRLTTHDTPAVKRPRRQIRVDFPNEVKASSGVTGGSPEGPRRRKKVSGGANTTSPEASGEENKAETSLKPFRKKSSRKAARETKEEQDVETETTPKKPKRKRKTKEEKEAEAMPLAVRTRGLKVLIGAHVSAAKGVQNAVTNGVHIGGNSFALFLKSQRKWQSPAIKPDHCDQFKSFVREYDFDAQRHIVPHGSYLVNLAQDDAGKAAQAYDCFLEDLQRCELLGIGLYNFHPGSTLGRPRNEALARIASALNRAHRATSSVKTLLENMAGSGNIIGSTFEDLRDIIALIDDKSRVGVCLDTCHAFAAGYDLRTPAAFSATLRTFSDVIGLSYLSALHLNDSKTPLNSHRDLHQNIGLGFLGLSAFRNVVNEPAFEGLPMVLETPLGDRGDEVEIWAKEIKLLESLIGVPPDDPGFLAKESELAEQGADERKKYQELFDRQAEKKSKAGAKGRRRGKKAELETEDEVSSKGEVESDSEGV</sequence>
<feature type="domain" description="Xylose isomerase-like TIM barrel" evidence="10">
    <location>
        <begin position="190"/>
        <end position="449"/>
    </location>
</feature>
<proteinExistence type="inferred from homology"/>
<dbReference type="HAMAP" id="MF_00152">
    <property type="entry name" value="Nfo"/>
    <property type="match status" value="1"/>
</dbReference>
<protein>
    <recommendedName>
        <fullName evidence="3">Apurinic-apyrimidinic endonuclease 1</fullName>
    </recommendedName>
</protein>
<dbReference type="GO" id="GO:0008270">
    <property type="term" value="F:zinc ion binding"/>
    <property type="evidence" value="ECO:0007669"/>
    <property type="project" value="InterPro"/>
</dbReference>
<evidence type="ECO:0000256" key="8">
    <source>
        <dbReference type="ARBA" id="ARBA00023204"/>
    </source>
</evidence>
<name>A0A9P8LHF9_9PEZI</name>
<reference evidence="11" key="1">
    <citation type="submission" date="2021-03" db="EMBL/GenBank/DDBJ databases">
        <title>Comparative genomics and phylogenomic investigation of the class Geoglossomycetes provide insights into ecological specialization and systematics.</title>
        <authorList>
            <person name="Melie T."/>
            <person name="Pirro S."/>
            <person name="Miller A.N."/>
            <person name="Quandt A."/>
        </authorList>
    </citation>
    <scope>NUCLEOTIDE SEQUENCE</scope>
    <source>
        <strain evidence="11">CAQ_001_2017</strain>
    </source>
</reference>
<dbReference type="PROSITE" id="PS00730">
    <property type="entry name" value="AP_NUCLEASE_F2_2"/>
    <property type="match status" value="1"/>
</dbReference>
<evidence type="ECO:0000256" key="6">
    <source>
        <dbReference type="ARBA" id="ARBA00022801"/>
    </source>
</evidence>
<dbReference type="AlphaFoldDB" id="A0A9P8LHF9"/>
<dbReference type="SUPFAM" id="SSF51658">
    <property type="entry name" value="Xylose isomerase-like"/>
    <property type="match status" value="1"/>
</dbReference>
<dbReference type="GO" id="GO:0005739">
    <property type="term" value="C:mitochondrion"/>
    <property type="evidence" value="ECO:0007669"/>
    <property type="project" value="TreeGrafter"/>
</dbReference>
<dbReference type="GO" id="GO:0005634">
    <property type="term" value="C:nucleus"/>
    <property type="evidence" value="ECO:0007669"/>
    <property type="project" value="TreeGrafter"/>
</dbReference>
<accession>A0A9P8LHF9</accession>
<organism evidence="11 12">
    <name type="scientific">Trichoglossum hirsutum</name>
    <dbReference type="NCBI Taxonomy" id="265104"/>
    <lineage>
        <taxon>Eukaryota</taxon>
        <taxon>Fungi</taxon>
        <taxon>Dikarya</taxon>
        <taxon>Ascomycota</taxon>
        <taxon>Pezizomycotina</taxon>
        <taxon>Geoglossomycetes</taxon>
        <taxon>Geoglossales</taxon>
        <taxon>Geoglossaceae</taxon>
        <taxon>Trichoglossum</taxon>
    </lineage>
</organism>
<evidence type="ECO:0000259" key="10">
    <source>
        <dbReference type="Pfam" id="PF01261"/>
    </source>
</evidence>
<dbReference type="FunFam" id="3.20.20.150:FF:000001">
    <property type="entry name" value="Probable endonuclease 4"/>
    <property type="match status" value="1"/>
</dbReference>
<dbReference type="GO" id="GO:0008081">
    <property type="term" value="F:phosphoric diester hydrolase activity"/>
    <property type="evidence" value="ECO:0007669"/>
    <property type="project" value="TreeGrafter"/>
</dbReference>
<evidence type="ECO:0000256" key="5">
    <source>
        <dbReference type="ARBA" id="ARBA00022763"/>
    </source>
</evidence>
<keyword evidence="6" id="KW-0378">Hydrolase</keyword>
<feature type="compositionally biased region" description="Polar residues" evidence="9">
    <location>
        <begin position="1"/>
        <end position="16"/>
    </location>
</feature>
<evidence type="ECO:0000256" key="4">
    <source>
        <dbReference type="ARBA" id="ARBA00022723"/>
    </source>
</evidence>
<dbReference type="InterPro" id="IPR013022">
    <property type="entry name" value="Xyl_isomerase-like_TIM-brl"/>
</dbReference>
<evidence type="ECO:0000256" key="3">
    <source>
        <dbReference type="ARBA" id="ARBA00021759"/>
    </source>
</evidence>
<evidence type="ECO:0000256" key="2">
    <source>
        <dbReference type="ARBA" id="ARBA00005340"/>
    </source>
</evidence>
<keyword evidence="8" id="KW-0234">DNA repair</keyword>
<dbReference type="PANTHER" id="PTHR21445">
    <property type="entry name" value="ENDONUCLEASE IV ENDODEOXYRIBONUCLEASE IV"/>
    <property type="match status" value="1"/>
</dbReference>
<dbReference type="NCBIfam" id="TIGR00587">
    <property type="entry name" value="nfo"/>
    <property type="match status" value="1"/>
</dbReference>
<feature type="region of interest" description="Disordered" evidence="9">
    <location>
        <begin position="1"/>
        <end position="157"/>
    </location>
</feature>
<evidence type="ECO:0000256" key="7">
    <source>
        <dbReference type="ARBA" id="ARBA00022833"/>
    </source>
</evidence>
<keyword evidence="5" id="KW-0227">DNA damage</keyword>